<comment type="function">
    <text evidence="1 11">Condensation of UDP-2,3-diacylglucosamine and 2,3-diacylglucosamine-1-phosphate to form lipid A disaccharide, a precursor of lipid A, a phosphorylated glycolipid that anchors the lipopolysaccharide to the outer membrane of the cell.</text>
</comment>
<accession>A0A2A2AAY7</accession>
<dbReference type="CDD" id="cd01635">
    <property type="entry name" value="Glycosyltransferase_GTB-type"/>
    <property type="match status" value="1"/>
</dbReference>
<dbReference type="AlphaFoldDB" id="A0A2A2AAY7"/>
<comment type="similarity">
    <text evidence="2 11">Belongs to the LpxB family.</text>
</comment>
<dbReference type="UniPathway" id="UPA00973"/>
<dbReference type="PANTHER" id="PTHR30372:SF4">
    <property type="entry name" value="LIPID-A-DISACCHARIDE SYNTHASE, MITOCHONDRIAL-RELATED"/>
    <property type="match status" value="1"/>
</dbReference>
<keyword evidence="5 11" id="KW-0444">Lipid biosynthesis</keyword>
<dbReference type="SUPFAM" id="SSF53756">
    <property type="entry name" value="UDP-Glycosyltransferase/glycogen phosphorylase"/>
    <property type="match status" value="1"/>
</dbReference>
<evidence type="ECO:0000256" key="11">
    <source>
        <dbReference type="HAMAP-Rule" id="MF_00392"/>
    </source>
</evidence>
<evidence type="ECO:0000256" key="4">
    <source>
        <dbReference type="ARBA" id="ARBA00020902"/>
    </source>
</evidence>
<evidence type="ECO:0000256" key="7">
    <source>
        <dbReference type="ARBA" id="ARBA00022676"/>
    </source>
</evidence>
<evidence type="ECO:0000256" key="6">
    <source>
        <dbReference type="ARBA" id="ARBA00022556"/>
    </source>
</evidence>
<dbReference type="GO" id="GO:0009245">
    <property type="term" value="P:lipid A biosynthetic process"/>
    <property type="evidence" value="ECO:0007669"/>
    <property type="project" value="UniProtKB-UniRule"/>
</dbReference>
<dbReference type="Gene3D" id="3.40.50.2000">
    <property type="entry name" value="Glycogen Phosphorylase B"/>
    <property type="match status" value="2"/>
</dbReference>
<dbReference type="PANTHER" id="PTHR30372">
    <property type="entry name" value="LIPID-A-DISACCHARIDE SYNTHASE"/>
    <property type="match status" value="1"/>
</dbReference>
<proteinExistence type="inferred from homology"/>
<evidence type="ECO:0000313" key="12">
    <source>
        <dbReference type="EMBL" id="PAT34894.1"/>
    </source>
</evidence>
<comment type="pathway">
    <text evidence="11">Bacterial outer membrane biogenesis; LPS lipid A biosynthesis.</text>
</comment>
<keyword evidence="6 11" id="KW-0441">Lipid A biosynthesis</keyword>
<dbReference type="GO" id="GO:0008915">
    <property type="term" value="F:lipid-A-disaccharide synthase activity"/>
    <property type="evidence" value="ECO:0007669"/>
    <property type="project" value="UniProtKB-UniRule"/>
</dbReference>
<evidence type="ECO:0000256" key="2">
    <source>
        <dbReference type="ARBA" id="ARBA00007868"/>
    </source>
</evidence>
<keyword evidence="7 11" id="KW-0328">Glycosyltransferase</keyword>
<dbReference type="EC" id="2.4.1.182" evidence="3 11"/>
<evidence type="ECO:0000256" key="3">
    <source>
        <dbReference type="ARBA" id="ARBA00012687"/>
    </source>
</evidence>
<evidence type="ECO:0000256" key="9">
    <source>
        <dbReference type="ARBA" id="ARBA00023098"/>
    </source>
</evidence>
<name>A0A2A2AAY7_9BURK</name>
<dbReference type="InterPro" id="IPR003835">
    <property type="entry name" value="Glyco_trans_19"/>
</dbReference>
<dbReference type="Pfam" id="PF02684">
    <property type="entry name" value="LpxB"/>
    <property type="match status" value="1"/>
</dbReference>
<dbReference type="NCBIfam" id="TIGR00215">
    <property type="entry name" value="lpxB"/>
    <property type="match status" value="1"/>
</dbReference>
<gene>
    <name evidence="11 12" type="primary">lpxB</name>
    <name evidence="12" type="ORF">CK620_07780</name>
</gene>
<protein>
    <recommendedName>
        <fullName evidence="4 11">Lipid-A-disaccharide synthase</fullName>
        <ecNumber evidence="3 11">2.4.1.182</ecNumber>
    </recommendedName>
</protein>
<dbReference type="EMBL" id="NSJF01000003">
    <property type="protein sequence ID" value="PAT34894.1"/>
    <property type="molecule type" value="Genomic_DNA"/>
</dbReference>
<dbReference type="Proteomes" id="UP000217999">
    <property type="component" value="Unassembled WGS sequence"/>
</dbReference>
<evidence type="ECO:0000256" key="8">
    <source>
        <dbReference type="ARBA" id="ARBA00022679"/>
    </source>
</evidence>
<evidence type="ECO:0000313" key="13">
    <source>
        <dbReference type="Proteomes" id="UP000217999"/>
    </source>
</evidence>
<keyword evidence="8 11" id="KW-0808">Transferase</keyword>
<reference evidence="12 13" key="1">
    <citation type="submission" date="2017-08" db="EMBL/GenBank/DDBJ databases">
        <title>WGS of Clinical strains of the CDC Group NO-1 linked to zoonotic infections in humans.</title>
        <authorList>
            <person name="Bernier A.-M."/>
            <person name="Bernard K."/>
        </authorList>
    </citation>
    <scope>NUCLEOTIDE SEQUENCE [LARGE SCALE GENOMIC DNA]</scope>
    <source>
        <strain evidence="12 13">NML03-0146</strain>
    </source>
</reference>
<evidence type="ECO:0000256" key="1">
    <source>
        <dbReference type="ARBA" id="ARBA00002056"/>
    </source>
</evidence>
<keyword evidence="9 11" id="KW-0443">Lipid metabolism</keyword>
<sequence length="388" mass="42525">MVAGEASGDLLASLLLQGMQEHVPALWPALRSWGIGGPHMQAQGFEAQWPAERLAVHGYSWEVFKRVAGLLRIRRQLGDSLLAQRPDVFVGVDAPDFNLGLEQRLRAAGIPTVHFVCPSIWAWRPERVHAIRRAASHVLCLFPFEPALLRQHGIEATFVGHPLAQAIALQSPQQAEQATAAARQQLQLEPGDPVLALLPGSRSKEIDYLLPRFLAAAQRLLAEQSRLQLILPCVPAQLARVQAIVQSQSQLQGRLRVLGGQSHLALQACDVTLIASGTATLEAALFKKPMVISYAMHPVSAMLMRRKQLQPWVGLPNILWQQQLVPELLQEAATPAALAQACAQWLHASLQRSADWQQLQQALTALHQSLQADTATLSAHVLKKLLQA</sequence>
<dbReference type="HAMAP" id="MF_00392">
    <property type="entry name" value="LpxB"/>
    <property type="match status" value="1"/>
</dbReference>
<evidence type="ECO:0000256" key="5">
    <source>
        <dbReference type="ARBA" id="ARBA00022516"/>
    </source>
</evidence>
<organism evidence="12 13">
    <name type="scientific">Vandammella animalimorsus</name>
    <dbReference type="NCBI Taxonomy" id="2029117"/>
    <lineage>
        <taxon>Bacteria</taxon>
        <taxon>Pseudomonadati</taxon>
        <taxon>Pseudomonadota</taxon>
        <taxon>Betaproteobacteria</taxon>
        <taxon>Burkholderiales</taxon>
        <taxon>Comamonadaceae</taxon>
        <taxon>Vandammella</taxon>
    </lineage>
</organism>
<dbReference type="GO" id="GO:0016020">
    <property type="term" value="C:membrane"/>
    <property type="evidence" value="ECO:0007669"/>
    <property type="project" value="GOC"/>
</dbReference>
<comment type="caution">
    <text evidence="12">The sequence shown here is derived from an EMBL/GenBank/DDBJ whole genome shotgun (WGS) entry which is preliminary data.</text>
</comment>
<evidence type="ECO:0000256" key="10">
    <source>
        <dbReference type="ARBA" id="ARBA00048975"/>
    </source>
</evidence>
<dbReference type="GO" id="GO:0005543">
    <property type="term" value="F:phospholipid binding"/>
    <property type="evidence" value="ECO:0007669"/>
    <property type="project" value="TreeGrafter"/>
</dbReference>
<comment type="catalytic activity">
    <reaction evidence="10 11">
        <text>a lipid X + a UDP-2-N,3-O-bis[(3R)-3-hydroxyacyl]-alpha-D-glucosamine = a lipid A disaccharide + UDP + H(+)</text>
        <dbReference type="Rhea" id="RHEA:67828"/>
        <dbReference type="ChEBI" id="CHEBI:15378"/>
        <dbReference type="ChEBI" id="CHEBI:58223"/>
        <dbReference type="ChEBI" id="CHEBI:137748"/>
        <dbReference type="ChEBI" id="CHEBI:176338"/>
        <dbReference type="ChEBI" id="CHEBI:176343"/>
        <dbReference type="EC" id="2.4.1.182"/>
    </reaction>
</comment>